<dbReference type="GO" id="GO:0071949">
    <property type="term" value="F:FAD binding"/>
    <property type="evidence" value="ECO:0007669"/>
    <property type="project" value="InterPro"/>
</dbReference>
<comment type="cofactor">
    <cofactor evidence="1">
        <name>FAD</name>
        <dbReference type="ChEBI" id="CHEBI:57692"/>
    </cofactor>
</comment>
<reference evidence="7 8" key="1">
    <citation type="submission" date="2019-04" db="EMBL/GenBank/DDBJ databases">
        <authorList>
            <person name="Li J."/>
        </authorList>
    </citation>
    <scope>NUCLEOTIDE SEQUENCE [LARGE SCALE GENOMIC DNA]</scope>
    <source>
        <strain evidence="7 8">CCTCC AB2016182</strain>
    </source>
</reference>
<evidence type="ECO:0000313" key="8">
    <source>
        <dbReference type="Proteomes" id="UP000306223"/>
    </source>
</evidence>
<keyword evidence="3" id="KW-0274">FAD</keyword>
<dbReference type="InterPro" id="IPR036188">
    <property type="entry name" value="FAD/NAD-bd_sf"/>
</dbReference>
<protein>
    <submittedName>
        <fullName evidence="7">FAD-dependent oxidoreductase</fullName>
    </submittedName>
</protein>
<name>A0A4U0QZL6_9RHOB</name>
<evidence type="ECO:0000259" key="6">
    <source>
        <dbReference type="Pfam" id="PF01494"/>
    </source>
</evidence>
<organism evidence="7 8">
    <name type="scientific">Paracoccus hibiscisoli</name>
    <dbReference type="NCBI Taxonomy" id="2023261"/>
    <lineage>
        <taxon>Bacteria</taxon>
        <taxon>Pseudomonadati</taxon>
        <taxon>Pseudomonadota</taxon>
        <taxon>Alphaproteobacteria</taxon>
        <taxon>Rhodobacterales</taxon>
        <taxon>Paracoccaceae</taxon>
        <taxon>Paracoccus</taxon>
    </lineage>
</organism>
<dbReference type="PRINTS" id="PR00420">
    <property type="entry name" value="RNGMNOXGNASE"/>
</dbReference>
<dbReference type="Proteomes" id="UP000306223">
    <property type="component" value="Unassembled WGS sequence"/>
</dbReference>
<gene>
    <name evidence="7" type="ORF">FA740_02125</name>
</gene>
<dbReference type="EMBL" id="SUNH01000004">
    <property type="protein sequence ID" value="TJZ87072.1"/>
    <property type="molecule type" value="Genomic_DNA"/>
</dbReference>
<dbReference type="GO" id="GO:0004497">
    <property type="term" value="F:monooxygenase activity"/>
    <property type="evidence" value="ECO:0007669"/>
    <property type="project" value="UniProtKB-KW"/>
</dbReference>
<feature type="domain" description="FAD-binding" evidence="6">
    <location>
        <begin position="8"/>
        <end position="136"/>
    </location>
</feature>
<dbReference type="PANTHER" id="PTHR13789">
    <property type="entry name" value="MONOOXYGENASE"/>
    <property type="match status" value="1"/>
</dbReference>
<evidence type="ECO:0000313" key="7">
    <source>
        <dbReference type="EMBL" id="TJZ87072.1"/>
    </source>
</evidence>
<evidence type="ECO:0000256" key="5">
    <source>
        <dbReference type="ARBA" id="ARBA00023033"/>
    </source>
</evidence>
<dbReference type="Pfam" id="PF01494">
    <property type="entry name" value="FAD_binding_3"/>
    <property type="match status" value="2"/>
</dbReference>
<keyword evidence="8" id="KW-1185">Reference proteome</keyword>
<dbReference type="Gene3D" id="3.50.50.60">
    <property type="entry name" value="FAD/NAD(P)-binding domain"/>
    <property type="match status" value="1"/>
</dbReference>
<keyword evidence="4" id="KW-0560">Oxidoreductase</keyword>
<dbReference type="PANTHER" id="PTHR13789:SF318">
    <property type="entry name" value="GERANYLGERANYL DIPHOSPHATE REDUCTASE"/>
    <property type="match status" value="1"/>
</dbReference>
<dbReference type="RefSeq" id="WP_136855128.1">
    <property type="nucleotide sequence ID" value="NZ_SUNH01000004.1"/>
</dbReference>
<dbReference type="InterPro" id="IPR002938">
    <property type="entry name" value="FAD-bd"/>
</dbReference>
<sequence>MTALRDRPVTVIGAGIGGLTAALALARRGARVTVLERAPALTEVGAGIQISANAVRVLDALDLGPALDAAALRNRAVQLNDARGRRVLRMDLMRHRPDARFLLIHRARLIDLLADAATQAGVTLRLGLDATSAPDDLLTIAADGLRSTHRGTLNGTQAPFFTGQTAWRALIPDAGGPPEAQVFMAPGRHLVSYPLRGGLRNIVAVEERRDWQDEGWSHPGDPALLRRNFAGIAGPVPGWLAAVTQVHLWGLFRHPVAPRWHDDRLVLLGDAAHPTLPFLAQGAGMAIEDAWTLAACLDADADQPRALARYQALRVPRVTRIIDAANANAGNYHLGGAKRVVAHGVLRLADRLAPGLVPGRFDWLYDHDPVAVTP</sequence>
<evidence type="ECO:0000256" key="3">
    <source>
        <dbReference type="ARBA" id="ARBA00022827"/>
    </source>
</evidence>
<keyword evidence="2" id="KW-0285">Flavoprotein</keyword>
<dbReference type="SUPFAM" id="SSF51905">
    <property type="entry name" value="FAD/NAD(P)-binding domain"/>
    <property type="match status" value="1"/>
</dbReference>
<proteinExistence type="predicted"/>
<dbReference type="SUPFAM" id="SSF54373">
    <property type="entry name" value="FAD-linked reductases, C-terminal domain"/>
    <property type="match status" value="1"/>
</dbReference>
<evidence type="ECO:0000256" key="4">
    <source>
        <dbReference type="ARBA" id="ARBA00023002"/>
    </source>
</evidence>
<evidence type="ECO:0000256" key="1">
    <source>
        <dbReference type="ARBA" id="ARBA00001974"/>
    </source>
</evidence>
<dbReference type="InterPro" id="IPR050493">
    <property type="entry name" value="FAD-dep_Monooxygenase_BioMet"/>
</dbReference>
<dbReference type="AlphaFoldDB" id="A0A4U0QZL6"/>
<comment type="caution">
    <text evidence="7">The sequence shown here is derived from an EMBL/GenBank/DDBJ whole genome shotgun (WGS) entry which is preliminary data.</text>
</comment>
<accession>A0A4U0QZL6</accession>
<keyword evidence="5" id="KW-0503">Monooxygenase</keyword>
<dbReference type="OrthoDB" id="4230779at2"/>
<evidence type="ECO:0000256" key="2">
    <source>
        <dbReference type="ARBA" id="ARBA00022630"/>
    </source>
</evidence>
<feature type="domain" description="FAD-binding" evidence="6">
    <location>
        <begin position="139"/>
        <end position="324"/>
    </location>
</feature>